<organism evidence="1 2">
    <name type="scientific">Pseudobacteroides cellulosolvens ATCC 35603 = DSM 2933</name>
    <dbReference type="NCBI Taxonomy" id="398512"/>
    <lineage>
        <taxon>Bacteria</taxon>
        <taxon>Bacillati</taxon>
        <taxon>Bacillota</taxon>
        <taxon>Clostridia</taxon>
        <taxon>Eubacteriales</taxon>
        <taxon>Oscillospiraceae</taxon>
        <taxon>Pseudobacteroides</taxon>
    </lineage>
</organism>
<dbReference type="Proteomes" id="UP000036923">
    <property type="component" value="Unassembled WGS sequence"/>
</dbReference>
<dbReference type="RefSeq" id="WP_050753799.1">
    <property type="nucleotide sequence ID" value="NZ_LGTC01000001.1"/>
</dbReference>
<evidence type="ECO:0000313" key="2">
    <source>
        <dbReference type="Proteomes" id="UP000036923"/>
    </source>
</evidence>
<evidence type="ECO:0008006" key="3">
    <source>
        <dbReference type="Google" id="ProtNLM"/>
    </source>
</evidence>
<proteinExistence type="predicted"/>
<comment type="caution">
    <text evidence="1">The sequence shown here is derived from an EMBL/GenBank/DDBJ whole genome shotgun (WGS) entry which is preliminary data.</text>
</comment>
<dbReference type="eggNOG" id="COG2433">
    <property type="taxonomic scope" value="Bacteria"/>
</dbReference>
<name>A0A0L6JVX9_9FIRM</name>
<accession>A0A0L6JVX9</accession>
<dbReference type="AlphaFoldDB" id="A0A0L6JVX9"/>
<dbReference type="EMBL" id="LGTC01000001">
    <property type="protein sequence ID" value="KNY29765.1"/>
    <property type="molecule type" value="Genomic_DNA"/>
</dbReference>
<dbReference type="STRING" id="398512.Bccel_5042"/>
<protein>
    <recommendedName>
        <fullName evidence="3">Sialidase domain-containing protein</fullName>
    </recommendedName>
</protein>
<evidence type="ECO:0000313" key="1">
    <source>
        <dbReference type="EMBL" id="KNY29765.1"/>
    </source>
</evidence>
<dbReference type="SUPFAM" id="SSF50939">
    <property type="entry name" value="Sialidases"/>
    <property type="match status" value="1"/>
</dbReference>
<sequence>MYNSRNKQYLFKQSTGSILNFYSDERYGLCYSTLSKRNTWSEPISINKNFLPPFYIDMDFEDNFHILFQDKQGNIFYTFLDKSNVNTLQVLKSNVATSYNKYLKLIVSRNTINIFFIIDHNNSHILAHQTINGKAINPPKVIDYVLKNDHPYSLLTDKSGNIYVFYQVSDGKYLQIGFKKYNPNQKIWGEFTPVTRFNGDCQFPKTVIDNKDIISIIYQRKTDKQIELIYQQKVPERNMWSSETIIQTSSYAFNNSSIILLNGNIIVYWIRDDSIYYSMSSDLGKTWTKSSKFIFPASKQLLCFSYKSNNPYESDSIYAREIPGSYLNGYKLAFHQNSTNNTSISTDELKSMIVDGMHLLKGNVEDLFEADNSIKESISKIDNMCKTIHKELIKQSVKITYLENEIGKLRSNMKFSEESSTSDDYKIQNSKDE</sequence>
<dbReference type="InterPro" id="IPR036278">
    <property type="entry name" value="Sialidase_sf"/>
</dbReference>
<gene>
    <name evidence="1" type="ORF">Bccel_5042</name>
</gene>
<dbReference type="Gene3D" id="2.120.10.70">
    <property type="entry name" value="Fucose-specific lectin"/>
    <property type="match status" value="1"/>
</dbReference>
<keyword evidence="2" id="KW-1185">Reference proteome</keyword>
<reference evidence="2" key="1">
    <citation type="submission" date="2015-07" db="EMBL/GenBank/DDBJ databases">
        <title>Near-Complete Genome Sequence of the Cellulolytic Bacterium Bacteroides (Pseudobacteroides) cellulosolvens ATCC 35603.</title>
        <authorList>
            <person name="Dassa B."/>
            <person name="Utturkar S.M."/>
            <person name="Klingeman D.M."/>
            <person name="Hurt R.A."/>
            <person name="Keller M."/>
            <person name="Xu J."/>
            <person name="Reddy Y.H.K."/>
            <person name="Borovok I."/>
            <person name="Grinberg I.R."/>
            <person name="Lamed R."/>
            <person name="Zhivin O."/>
            <person name="Bayer E.A."/>
            <person name="Brown S.D."/>
        </authorList>
    </citation>
    <scope>NUCLEOTIDE SEQUENCE [LARGE SCALE GENOMIC DNA]</scope>
    <source>
        <strain evidence="2">DSM 2933</strain>
    </source>
</reference>
<dbReference type="SUPFAM" id="SSF89372">
    <property type="entry name" value="Fucose-specific lectin"/>
    <property type="match status" value="1"/>
</dbReference>
<dbReference type="OrthoDB" id="1736719at2"/>